<accession>A0A5B7CUX0</accession>
<keyword evidence="2" id="KW-1185">Reference proteome</keyword>
<comment type="caution">
    <text evidence="1">The sequence shown here is derived from an EMBL/GenBank/DDBJ whole genome shotgun (WGS) entry which is preliminary data.</text>
</comment>
<dbReference type="AlphaFoldDB" id="A0A5B7CUX0"/>
<organism evidence="1 2">
    <name type="scientific">Portunus trituberculatus</name>
    <name type="common">Swimming crab</name>
    <name type="synonym">Neptunus trituberculatus</name>
    <dbReference type="NCBI Taxonomy" id="210409"/>
    <lineage>
        <taxon>Eukaryota</taxon>
        <taxon>Metazoa</taxon>
        <taxon>Ecdysozoa</taxon>
        <taxon>Arthropoda</taxon>
        <taxon>Crustacea</taxon>
        <taxon>Multicrustacea</taxon>
        <taxon>Malacostraca</taxon>
        <taxon>Eumalacostraca</taxon>
        <taxon>Eucarida</taxon>
        <taxon>Decapoda</taxon>
        <taxon>Pleocyemata</taxon>
        <taxon>Brachyura</taxon>
        <taxon>Eubrachyura</taxon>
        <taxon>Portunoidea</taxon>
        <taxon>Portunidae</taxon>
        <taxon>Portuninae</taxon>
        <taxon>Portunus</taxon>
    </lineage>
</organism>
<protein>
    <submittedName>
        <fullName evidence="1">Uncharacterized protein</fullName>
    </submittedName>
</protein>
<evidence type="ECO:0000313" key="1">
    <source>
        <dbReference type="EMBL" id="MPC13582.1"/>
    </source>
</evidence>
<proteinExistence type="predicted"/>
<gene>
    <name evidence="1" type="ORF">E2C01_006320</name>
</gene>
<dbReference type="Proteomes" id="UP000324222">
    <property type="component" value="Unassembled WGS sequence"/>
</dbReference>
<reference evidence="1 2" key="1">
    <citation type="submission" date="2019-05" db="EMBL/GenBank/DDBJ databases">
        <title>Another draft genome of Portunus trituberculatus and its Hox gene families provides insights of decapod evolution.</title>
        <authorList>
            <person name="Jeong J.-H."/>
            <person name="Song I."/>
            <person name="Kim S."/>
            <person name="Choi T."/>
            <person name="Kim D."/>
            <person name="Ryu S."/>
            <person name="Kim W."/>
        </authorList>
    </citation>
    <scope>NUCLEOTIDE SEQUENCE [LARGE SCALE GENOMIC DNA]</scope>
    <source>
        <tissue evidence="1">Muscle</tissue>
    </source>
</reference>
<evidence type="ECO:0000313" key="2">
    <source>
        <dbReference type="Proteomes" id="UP000324222"/>
    </source>
</evidence>
<dbReference type="EMBL" id="VSRR010000291">
    <property type="protein sequence ID" value="MPC13582.1"/>
    <property type="molecule type" value="Genomic_DNA"/>
</dbReference>
<sequence length="96" mass="10387">MFPCVDQLPVGAPASPATWEEKQICTPMGVVALGGDKERCWPEGWLSIGGMENASPIVMVGKLEVETCPNWQPNSGVISSCEEPPLGYFNFRDSNT</sequence>
<name>A0A5B7CUX0_PORTR</name>